<evidence type="ECO:0000256" key="2">
    <source>
        <dbReference type="ARBA" id="ARBA00023125"/>
    </source>
</evidence>
<gene>
    <name evidence="6" type="ORF">SAMN05443575_2822</name>
</gene>
<dbReference type="InterPro" id="IPR009057">
    <property type="entry name" value="Homeodomain-like_sf"/>
</dbReference>
<dbReference type="GO" id="GO:0003700">
    <property type="term" value="F:DNA-binding transcription factor activity"/>
    <property type="evidence" value="ECO:0007669"/>
    <property type="project" value="TreeGrafter"/>
</dbReference>
<name>A0A1M5MTT8_9ACTN</name>
<dbReference type="Pfam" id="PF18556">
    <property type="entry name" value="TetR_C_35"/>
    <property type="match status" value="1"/>
</dbReference>
<dbReference type="PRINTS" id="PR00455">
    <property type="entry name" value="HTHTETR"/>
</dbReference>
<feature type="DNA-binding region" description="H-T-H motif" evidence="4">
    <location>
        <begin position="34"/>
        <end position="53"/>
    </location>
</feature>
<keyword evidence="7" id="KW-1185">Reference proteome</keyword>
<feature type="domain" description="HTH tetR-type" evidence="5">
    <location>
        <begin position="11"/>
        <end position="71"/>
    </location>
</feature>
<dbReference type="OrthoDB" id="4371863at2"/>
<dbReference type="PANTHER" id="PTHR30055">
    <property type="entry name" value="HTH-TYPE TRANSCRIPTIONAL REGULATOR RUTR"/>
    <property type="match status" value="1"/>
</dbReference>
<dbReference type="PROSITE" id="PS50977">
    <property type="entry name" value="HTH_TETR_2"/>
    <property type="match status" value="1"/>
</dbReference>
<dbReference type="GO" id="GO:0000976">
    <property type="term" value="F:transcription cis-regulatory region binding"/>
    <property type="evidence" value="ECO:0007669"/>
    <property type="project" value="TreeGrafter"/>
</dbReference>
<evidence type="ECO:0000256" key="3">
    <source>
        <dbReference type="ARBA" id="ARBA00023163"/>
    </source>
</evidence>
<evidence type="ECO:0000313" key="7">
    <source>
        <dbReference type="Proteomes" id="UP000186132"/>
    </source>
</evidence>
<proteinExistence type="predicted"/>
<dbReference type="Gene3D" id="1.10.357.10">
    <property type="entry name" value="Tetracycline Repressor, domain 2"/>
    <property type="match status" value="1"/>
</dbReference>
<dbReference type="PANTHER" id="PTHR30055:SF234">
    <property type="entry name" value="HTH-TYPE TRANSCRIPTIONAL REGULATOR BETI"/>
    <property type="match status" value="1"/>
</dbReference>
<evidence type="ECO:0000313" key="6">
    <source>
        <dbReference type="EMBL" id="SHG80542.1"/>
    </source>
</evidence>
<organism evidence="6 7">
    <name type="scientific">Jatrophihabitans endophyticus</name>
    <dbReference type="NCBI Taxonomy" id="1206085"/>
    <lineage>
        <taxon>Bacteria</taxon>
        <taxon>Bacillati</taxon>
        <taxon>Actinomycetota</taxon>
        <taxon>Actinomycetes</taxon>
        <taxon>Jatrophihabitantales</taxon>
        <taxon>Jatrophihabitantaceae</taxon>
        <taxon>Jatrophihabitans</taxon>
    </lineage>
</organism>
<keyword evidence="2 4" id="KW-0238">DNA-binding</keyword>
<reference evidence="6 7" key="1">
    <citation type="submission" date="2016-11" db="EMBL/GenBank/DDBJ databases">
        <authorList>
            <person name="Jaros S."/>
            <person name="Januszkiewicz K."/>
            <person name="Wedrychowicz H."/>
        </authorList>
    </citation>
    <scope>NUCLEOTIDE SEQUENCE [LARGE SCALE GENOMIC DNA]</scope>
    <source>
        <strain evidence="6 7">DSM 45627</strain>
    </source>
</reference>
<dbReference type="AlphaFoldDB" id="A0A1M5MTT8"/>
<dbReference type="Proteomes" id="UP000186132">
    <property type="component" value="Unassembled WGS sequence"/>
</dbReference>
<evidence type="ECO:0000256" key="4">
    <source>
        <dbReference type="PROSITE-ProRule" id="PRU00335"/>
    </source>
</evidence>
<evidence type="ECO:0000259" key="5">
    <source>
        <dbReference type="PROSITE" id="PS50977"/>
    </source>
</evidence>
<dbReference type="InterPro" id="IPR050109">
    <property type="entry name" value="HTH-type_TetR-like_transc_reg"/>
</dbReference>
<dbReference type="Pfam" id="PF00440">
    <property type="entry name" value="TetR_N"/>
    <property type="match status" value="1"/>
</dbReference>
<keyword evidence="1" id="KW-0805">Transcription regulation</keyword>
<sequence length="197" mass="20829">MTVPYPTAARALLRDTVLAAVDDLARRRGWAATTMADVAKAAGVSRQTLYNEFGSRPALVEAYVAREIETLVDAVGTAVRAHADDAHVALRNAFALFLELASDEPVVRIIVAESGSAEDGELTRLLTGLGQRLAGERIAVLIPEVWPQVGPVDARLVADSLVRMAISHALVPVDDPAVVASGVGRMLAPFVDQVLDG</sequence>
<dbReference type="STRING" id="1206085.SAMN05443575_2822"/>
<accession>A0A1M5MTT8</accession>
<dbReference type="SUPFAM" id="SSF46689">
    <property type="entry name" value="Homeodomain-like"/>
    <property type="match status" value="1"/>
</dbReference>
<dbReference type="RefSeq" id="WP_084181037.1">
    <property type="nucleotide sequence ID" value="NZ_FQVU01000003.1"/>
</dbReference>
<dbReference type="InterPro" id="IPR040611">
    <property type="entry name" value="AlkX_C"/>
</dbReference>
<protein>
    <submittedName>
        <fullName evidence="6">Transcriptional regulator, TetR family</fullName>
    </submittedName>
</protein>
<evidence type="ECO:0000256" key="1">
    <source>
        <dbReference type="ARBA" id="ARBA00023015"/>
    </source>
</evidence>
<keyword evidence="3" id="KW-0804">Transcription</keyword>
<dbReference type="InterPro" id="IPR001647">
    <property type="entry name" value="HTH_TetR"/>
</dbReference>
<dbReference type="EMBL" id="FQVU01000003">
    <property type="protein sequence ID" value="SHG80542.1"/>
    <property type="molecule type" value="Genomic_DNA"/>
</dbReference>